<dbReference type="UniPathway" id="UPA00074">
    <property type="reaction ID" value="UER00124"/>
</dbReference>
<dbReference type="PANTHER" id="PTHR11907">
    <property type="entry name" value="AMIDOPHOSPHORIBOSYLTRANSFERASE"/>
    <property type="match status" value="1"/>
</dbReference>
<evidence type="ECO:0000256" key="7">
    <source>
        <dbReference type="ARBA" id="ARBA00022962"/>
    </source>
</evidence>
<gene>
    <name evidence="10" type="primary">purF</name>
    <name evidence="10" type="ORF">DRZ78_01795</name>
</gene>
<dbReference type="InterPro" id="IPR000836">
    <property type="entry name" value="PRTase_dom"/>
</dbReference>
<dbReference type="Pfam" id="PF13537">
    <property type="entry name" value="GATase_7"/>
    <property type="match status" value="1"/>
</dbReference>
<keyword evidence="5 10" id="KW-0808">Transferase</keyword>
<protein>
    <recommendedName>
        <fullName evidence="3 8">Amidophosphoribosyltransferase</fullName>
        <ecNumber evidence="3 8">2.4.2.14</ecNumber>
    </recommendedName>
</protein>
<dbReference type="GO" id="GO:0006189">
    <property type="term" value="P:'de novo' IMP biosynthetic process"/>
    <property type="evidence" value="ECO:0007669"/>
    <property type="project" value="UniProtKB-UniPathway"/>
</dbReference>
<keyword evidence="6" id="KW-0658">Purine biosynthesis</keyword>
<dbReference type="SUPFAM" id="SSF56235">
    <property type="entry name" value="N-terminal nucleophile aminohydrolases (Ntn hydrolases)"/>
    <property type="match status" value="1"/>
</dbReference>
<evidence type="ECO:0000313" key="11">
    <source>
        <dbReference type="Proteomes" id="UP000277457"/>
    </source>
</evidence>
<dbReference type="PROSITE" id="PS51278">
    <property type="entry name" value="GATASE_TYPE_2"/>
    <property type="match status" value="1"/>
</dbReference>
<dbReference type="EMBL" id="QMPY01000046">
    <property type="protein sequence ID" value="RLE08093.1"/>
    <property type="molecule type" value="Genomic_DNA"/>
</dbReference>
<organism evidence="10 11">
    <name type="scientific">Aerophobetes bacterium</name>
    <dbReference type="NCBI Taxonomy" id="2030807"/>
    <lineage>
        <taxon>Bacteria</taxon>
        <taxon>Candidatus Aerophobota</taxon>
    </lineage>
</organism>
<evidence type="ECO:0000256" key="1">
    <source>
        <dbReference type="ARBA" id="ARBA00005209"/>
    </source>
</evidence>
<name>A0A662D0U8_UNCAE</name>
<dbReference type="GO" id="GO:0004044">
    <property type="term" value="F:amidophosphoribosyltransferase activity"/>
    <property type="evidence" value="ECO:0007669"/>
    <property type="project" value="UniProtKB-UniRule"/>
</dbReference>
<comment type="similarity">
    <text evidence="2">In the C-terminal section; belongs to the purine/pyrimidine phosphoribosyltransferase family.</text>
</comment>
<dbReference type="InterPro" id="IPR029055">
    <property type="entry name" value="Ntn_hydrolases_N"/>
</dbReference>
<keyword evidence="4 10" id="KW-0328">Glycosyltransferase</keyword>
<feature type="domain" description="Glutamine amidotransferase type-2" evidence="9">
    <location>
        <begin position="1"/>
        <end position="84"/>
    </location>
</feature>
<dbReference type="Gene3D" id="3.40.50.2020">
    <property type="match status" value="1"/>
</dbReference>
<sequence length="318" mass="35512">SSRSIGKRRALLKALRKVKGAYSLLLLTNNELIGARDPQGFRPLVLGKLGESFLFASETCAFDLLGAKYIREVRPGEMVVIDKKGIKSYLLPSSRVSQCIFEHIYFARPDSLVFGESVHKVREKLGKRLAQEHPCKADLVIPVPDSGVSAALGYASESKIPFAMGLTRNHYIGRTFIEPLQSFRDMEVKIKLNPIRDVLKGKRIVLIDDSIVRGTTSKKIIRLLREGGAREVHFRISSPPIKFPCFFGIDTPVQRELIASSYSVEEIRERIGANTLGYLSLEGLLSCVKNPDSYCTACFNGDYPLKVSPQTKYIFEAK</sequence>
<dbReference type="CDD" id="cd06223">
    <property type="entry name" value="PRTases_typeI"/>
    <property type="match status" value="1"/>
</dbReference>
<dbReference type="AlphaFoldDB" id="A0A662D0U8"/>
<keyword evidence="7" id="KW-0315">Glutamine amidotransferase</keyword>
<feature type="non-terminal residue" evidence="10">
    <location>
        <position position="1"/>
    </location>
</feature>
<dbReference type="InterPro" id="IPR017932">
    <property type="entry name" value="GATase_2_dom"/>
</dbReference>
<evidence type="ECO:0000256" key="5">
    <source>
        <dbReference type="ARBA" id="ARBA00022679"/>
    </source>
</evidence>
<dbReference type="Proteomes" id="UP000277457">
    <property type="component" value="Unassembled WGS sequence"/>
</dbReference>
<reference evidence="10 11" key="1">
    <citation type="submission" date="2018-06" db="EMBL/GenBank/DDBJ databases">
        <title>Extensive metabolic versatility and redundancy in microbially diverse, dynamic hydrothermal sediments.</title>
        <authorList>
            <person name="Dombrowski N."/>
            <person name="Teske A."/>
            <person name="Baker B.J."/>
        </authorList>
    </citation>
    <scope>NUCLEOTIDE SEQUENCE [LARGE SCALE GENOMIC DNA]</scope>
    <source>
        <strain evidence="10">B7_G13</strain>
    </source>
</reference>
<comment type="caution">
    <text evidence="10">The sequence shown here is derived from an EMBL/GenBank/DDBJ whole genome shotgun (WGS) entry which is preliminary data.</text>
</comment>
<dbReference type="EC" id="2.4.2.14" evidence="3 8"/>
<dbReference type="InterPro" id="IPR029057">
    <property type="entry name" value="PRTase-like"/>
</dbReference>
<dbReference type="NCBIfam" id="TIGR01134">
    <property type="entry name" value="purF"/>
    <property type="match status" value="1"/>
</dbReference>
<dbReference type="SUPFAM" id="SSF53271">
    <property type="entry name" value="PRTase-like"/>
    <property type="match status" value="1"/>
</dbReference>
<proteinExistence type="inferred from homology"/>
<evidence type="ECO:0000259" key="9">
    <source>
        <dbReference type="PROSITE" id="PS51278"/>
    </source>
</evidence>
<evidence type="ECO:0000313" key="10">
    <source>
        <dbReference type="EMBL" id="RLE08093.1"/>
    </source>
</evidence>
<evidence type="ECO:0000256" key="6">
    <source>
        <dbReference type="ARBA" id="ARBA00022755"/>
    </source>
</evidence>
<dbReference type="InterPro" id="IPR005854">
    <property type="entry name" value="PurF"/>
</dbReference>
<evidence type="ECO:0000256" key="2">
    <source>
        <dbReference type="ARBA" id="ARBA00010138"/>
    </source>
</evidence>
<dbReference type="Pfam" id="PF00156">
    <property type="entry name" value="Pribosyltran"/>
    <property type="match status" value="1"/>
</dbReference>
<evidence type="ECO:0000256" key="3">
    <source>
        <dbReference type="ARBA" id="ARBA00011941"/>
    </source>
</evidence>
<comment type="pathway">
    <text evidence="1">Purine metabolism; IMP biosynthesis via de novo pathway; N(1)-(5-phospho-D-ribosyl)glycinamide from 5-phospho-alpha-D-ribose 1-diphosphate: step 1/2.</text>
</comment>
<accession>A0A662D0U8</accession>
<evidence type="ECO:0000256" key="8">
    <source>
        <dbReference type="NCBIfam" id="TIGR01134"/>
    </source>
</evidence>
<dbReference type="GO" id="GO:0009113">
    <property type="term" value="P:purine nucleobase biosynthetic process"/>
    <property type="evidence" value="ECO:0007669"/>
    <property type="project" value="UniProtKB-UniRule"/>
</dbReference>
<evidence type="ECO:0000256" key="4">
    <source>
        <dbReference type="ARBA" id="ARBA00022676"/>
    </source>
</evidence>
<dbReference type="Gene3D" id="3.60.20.10">
    <property type="entry name" value="Glutamine Phosphoribosylpyrophosphate, subunit 1, domain 1"/>
    <property type="match status" value="1"/>
</dbReference>